<evidence type="ECO:0000313" key="2">
    <source>
        <dbReference type="Proteomes" id="UP000250134"/>
    </source>
</evidence>
<gene>
    <name evidence="1" type="ORF">A3K92_05515</name>
</gene>
<dbReference type="Proteomes" id="UP000250134">
    <property type="component" value="Chromosome"/>
</dbReference>
<accession>A0A2Z2MAN6</accession>
<dbReference type="AlphaFoldDB" id="A0A2Z2MAN6"/>
<evidence type="ECO:0000313" key="1">
    <source>
        <dbReference type="EMBL" id="ASJ00974.1"/>
    </source>
</evidence>
<dbReference type="OrthoDB" id="85825at2157"/>
<reference evidence="1 2" key="1">
    <citation type="submission" date="2016-03" db="EMBL/GenBank/DDBJ databases">
        <title>Complete genome sequence of Thermococcus gorgonarius.</title>
        <authorList>
            <person name="Oger P.M."/>
        </authorList>
    </citation>
    <scope>NUCLEOTIDE SEQUENCE [LARGE SCALE GENOMIC DNA]</scope>
    <source>
        <strain evidence="1 2">W-12</strain>
    </source>
</reference>
<keyword evidence="2" id="KW-1185">Reference proteome</keyword>
<proteinExistence type="predicted"/>
<protein>
    <submittedName>
        <fullName evidence="1">Uncharacterized protein</fullName>
    </submittedName>
</protein>
<dbReference type="RefSeq" id="WP_088885311.1">
    <property type="nucleotide sequence ID" value="NZ_CP014855.1"/>
</dbReference>
<dbReference type="GeneID" id="33331988"/>
<organism evidence="1 2">
    <name type="scientific">Thermococcus gorgonarius</name>
    <dbReference type="NCBI Taxonomy" id="71997"/>
    <lineage>
        <taxon>Archaea</taxon>
        <taxon>Methanobacteriati</taxon>
        <taxon>Methanobacteriota</taxon>
        <taxon>Thermococci</taxon>
        <taxon>Thermococcales</taxon>
        <taxon>Thermococcaceae</taxon>
        <taxon>Thermococcus</taxon>
    </lineage>
</organism>
<dbReference type="EMBL" id="CP014855">
    <property type="protein sequence ID" value="ASJ00974.1"/>
    <property type="molecule type" value="Genomic_DNA"/>
</dbReference>
<dbReference type="KEGG" id="tgg:A3K92_05515"/>
<name>A0A2Z2MAN6_THEGO</name>
<sequence length="203" mass="23198">MKFKGWAFGSTARIEFDIMTLGELKVEDFRDFDIDSIRLEFRPSSSGIKIIGIWEGPIEKAGEGIKKALEESSKLRERIMRRIKAKTDSIRGTMLQLGFKEEVVGYGSALRFTKKIGSYEIVVVVSTTDNVVRVEVYGNDRKVISPELESIFGEVEVEELEVYDLEDSREERLVINLEIPKDDEKPEKKIAEAIKIIENMLMT</sequence>